<dbReference type="AlphaFoldDB" id="F6VSD5"/>
<dbReference type="InParanoid" id="F6VSD5"/>
<organism evidence="4 5">
    <name type="scientific">Ciona intestinalis</name>
    <name type="common">Transparent sea squirt</name>
    <name type="synonym">Ascidia intestinalis</name>
    <dbReference type="NCBI Taxonomy" id="7719"/>
    <lineage>
        <taxon>Eukaryota</taxon>
        <taxon>Metazoa</taxon>
        <taxon>Chordata</taxon>
        <taxon>Tunicata</taxon>
        <taxon>Ascidiacea</taxon>
        <taxon>Phlebobranchia</taxon>
        <taxon>Cionidae</taxon>
        <taxon>Ciona</taxon>
    </lineage>
</organism>
<feature type="repeat" description="RCC1" evidence="2">
    <location>
        <begin position="308"/>
        <end position="365"/>
    </location>
</feature>
<dbReference type="GO" id="GO:0005085">
    <property type="term" value="F:guanyl-nucleotide exchange factor activity"/>
    <property type="evidence" value="ECO:0000318"/>
    <property type="project" value="GO_Central"/>
</dbReference>
<proteinExistence type="predicted"/>
<evidence type="ECO:0000256" key="1">
    <source>
        <dbReference type="ARBA" id="ARBA00022737"/>
    </source>
</evidence>
<reference evidence="4" key="2">
    <citation type="submission" date="2025-08" db="UniProtKB">
        <authorList>
            <consortium name="Ensembl"/>
        </authorList>
    </citation>
    <scope>IDENTIFICATION</scope>
</reference>
<reference evidence="5" key="1">
    <citation type="journal article" date="2002" name="Science">
        <title>The draft genome of Ciona intestinalis: insights into chordate and vertebrate origins.</title>
        <authorList>
            <person name="Dehal P."/>
            <person name="Satou Y."/>
            <person name="Campbell R.K."/>
            <person name="Chapman J."/>
            <person name="Degnan B."/>
            <person name="De Tomaso A."/>
            <person name="Davidson B."/>
            <person name="Di Gregorio A."/>
            <person name="Gelpke M."/>
            <person name="Goodstein D.M."/>
            <person name="Harafuji N."/>
            <person name="Hastings K.E."/>
            <person name="Ho I."/>
            <person name="Hotta K."/>
            <person name="Huang W."/>
            <person name="Kawashima T."/>
            <person name="Lemaire P."/>
            <person name="Martinez D."/>
            <person name="Meinertzhagen I.A."/>
            <person name="Necula S."/>
            <person name="Nonaka M."/>
            <person name="Putnam N."/>
            <person name="Rash S."/>
            <person name="Saiga H."/>
            <person name="Satake M."/>
            <person name="Terry A."/>
            <person name="Yamada L."/>
            <person name="Wang H.G."/>
            <person name="Awazu S."/>
            <person name="Azumi K."/>
            <person name="Boore J."/>
            <person name="Branno M."/>
            <person name="Chin-Bow S."/>
            <person name="DeSantis R."/>
            <person name="Doyle S."/>
            <person name="Francino P."/>
            <person name="Keys D.N."/>
            <person name="Haga S."/>
            <person name="Hayashi H."/>
            <person name="Hino K."/>
            <person name="Imai K.S."/>
            <person name="Inaba K."/>
            <person name="Kano S."/>
            <person name="Kobayashi K."/>
            <person name="Kobayashi M."/>
            <person name="Lee B.I."/>
            <person name="Makabe K.W."/>
            <person name="Manohar C."/>
            <person name="Matassi G."/>
            <person name="Medina M."/>
            <person name="Mochizuki Y."/>
            <person name="Mount S."/>
            <person name="Morishita T."/>
            <person name="Miura S."/>
            <person name="Nakayama A."/>
            <person name="Nishizaka S."/>
            <person name="Nomoto H."/>
            <person name="Ohta F."/>
            <person name="Oishi K."/>
            <person name="Rigoutsos I."/>
            <person name="Sano M."/>
            <person name="Sasaki A."/>
            <person name="Sasakura Y."/>
            <person name="Shoguchi E."/>
            <person name="Shin-i T."/>
            <person name="Spagnuolo A."/>
            <person name="Stainier D."/>
            <person name="Suzuki M.M."/>
            <person name="Tassy O."/>
            <person name="Takatori N."/>
            <person name="Tokuoka M."/>
            <person name="Yagi K."/>
            <person name="Yoshizaki F."/>
            <person name="Wada S."/>
            <person name="Zhang C."/>
            <person name="Hyatt P.D."/>
            <person name="Larimer F."/>
            <person name="Detter C."/>
            <person name="Doggett N."/>
            <person name="Glavina T."/>
            <person name="Hawkins T."/>
            <person name="Richardson P."/>
            <person name="Lucas S."/>
            <person name="Kohara Y."/>
            <person name="Levine M."/>
            <person name="Satoh N."/>
            <person name="Rokhsar D.S."/>
        </authorList>
    </citation>
    <scope>NUCLEOTIDE SEQUENCE [LARGE SCALE GENOMIC DNA]</scope>
</reference>
<dbReference type="Pfam" id="PF25390">
    <property type="entry name" value="WD40_RLD"/>
    <property type="match status" value="1"/>
</dbReference>
<evidence type="ECO:0000259" key="3">
    <source>
        <dbReference type="Pfam" id="PF25390"/>
    </source>
</evidence>
<dbReference type="PANTHER" id="PTHR46337:SF1">
    <property type="entry name" value="RCC1-LIKE G EXCHANGING FACTOR-LIKE PROTEIN"/>
    <property type="match status" value="1"/>
</dbReference>
<dbReference type="GeneTree" id="ENSGT00940000157317"/>
<dbReference type="InterPro" id="IPR000408">
    <property type="entry name" value="Reg_chr_condens"/>
</dbReference>
<feature type="domain" description="RCC1-like" evidence="3">
    <location>
        <begin position="16"/>
        <end position="334"/>
    </location>
</feature>
<feature type="repeat" description="RCC1" evidence="2">
    <location>
        <begin position="76"/>
        <end position="144"/>
    </location>
</feature>
<dbReference type="SUPFAM" id="SSF50985">
    <property type="entry name" value="RCC1/BLIP-II"/>
    <property type="match status" value="1"/>
</dbReference>
<sequence length="417" mass="45715">LPIHRFVGKSRKRYKQIHVCGLTVTGALGLPDIVVPDGLKPPVIHQPYPHKIILDGISSFDCGYGFSMFCGNQSGSNVWACGINTDSQIGFHKYQDEKHEKMPNNQYYNYVMKPLPLPLPLKGKSSKVLDVSCGRAHSVILTDEAIFTVGNNAFGQCGRRIIDGEIYEGSQKINRIPHEHFGSKVAKVFCGMDHTMFLTKEGKVFTCGWGADGQTGLGQFECTEIPTEVKSDLEGVKITQLSTFSDTSLALSDEHEVYGWGNSEYDQLGCVTESTQLTYPKKLPFKLPSKVVQVAAGGTAFLLLDGNGDVYVWGHGILGKGPNLESTSWPTKIPPTLFGRNEFNLDVKVVSITCGLGHFAAVTNKGELFTWGKNRNGCLGIGTHSDQYFPWKVLIGAEVQKVSCGVDHMIVMSKTFL</sequence>
<dbReference type="InterPro" id="IPR058923">
    <property type="entry name" value="RCC1-like_dom"/>
</dbReference>
<evidence type="ECO:0000256" key="2">
    <source>
        <dbReference type="PROSITE-ProRule" id="PRU00235"/>
    </source>
</evidence>
<protein>
    <recommendedName>
        <fullName evidence="3">RCC1-like domain-containing protein</fullName>
    </recommendedName>
</protein>
<dbReference type="InterPro" id="IPR053035">
    <property type="entry name" value="Mitochondrial_GEF_domain"/>
</dbReference>
<feature type="repeat" description="RCC1" evidence="2">
    <location>
        <begin position="255"/>
        <end position="307"/>
    </location>
</feature>
<dbReference type="GO" id="GO:0005743">
    <property type="term" value="C:mitochondrial inner membrane"/>
    <property type="evidence" value="ECO:0000318"/>
    <property type="project" value="GO_Central"/>
</dbReference>
<dbReference type="PANTHER" id="PTHR46337">
    <property type="entry name" value="RCC1-LIKE G EXCHANGING FACTOR-LIKE PROTEIN"/>
    <property type="match status" value="1"/>
</dbReference>
<reference evidence="4" key="3">
    <citation type="submission" date="2025-09" db="UniProtKB">
        <authorList>
            <consortium name="Ensembl"/>
        </authorList>
    </citation>
    <scope>IDENTIFICATION</scope>
</reference>
<dbReference type="Proteomes" id="UP000008144">
    <property type="component" value="Unassembled WGS sequence"/>
</dbReference>
<dbReference type="Pfam" id="PF00415">
    <property type="entry name" value="RCC1"/>
    <property type="match status" value="1"/>
</dbReference>
<dbReference type="PRINTS" id="PR00633">
    <property type="entry name" value="RCCNDNSATION"/>
</dbReference>
<dbReference type="STRING" id="7719.ENSCINP00000024609"/>
<dbReference type="GO" id="GO:0019843">
    <property type="term" value="F:rRNA binding"/>
    <property type="evidence" value="ECO:0000318"/>
    <property type="project" value="GO_Central"/>
</dbReference>
<feature type="repeat" description="RCC1" evidence="2">
    <location>
        <begin position="202"/>
        <end position="254"/>
    </location>
</feature>
<keyword evidence="5" id="KW-1185">Reference proteome</keyword>
<dbReference type="OMA" id="GSFCMAL"/>
<keyword evidence="1" id="KW-0677">Repeat</keyword>
<dbReference type="FunCoup" id="F6VSD5">
    <property type="interactions" value="18"/>
</dbReference>
<accession>F6VSD5</accession>
<dbReference type="Ensembl" id="ENSCINT00000024855.2">
    <property type="protein sequence ID" value="ENSCINP00000024609.2"/>
    <property type="gene ID" value="ENSCING00000000787.3"/>
</dbReference>
<dbReference type="HOGENOM" id="CLU_037900_0_0_1"/>
<evidence type="ECO:0000313" key="5">
    <source>
        <dbReference type="Proteomes" id="UP000008144"/>
    </source>
</evidence>
<dbReference type="Gene3D" id="2.130.10.30">
    <property type="entry name" value="Regulator of chromosome condensation 1/beta-lactamase-inhibitor protein II"/>
    <property type="match status" value="2"/>
</dbReference>
<feature type="repeat" description="RCC1" evidence="2">
    <location>
        <begin position="366"/>
        <end position="415"/>
    </location>
</feature>
<evidence type="ECO:0000313" key="4">
    <source>
        <dbReference type="Ensembl" id="ENSCINP00000024609.2"/>
    </source>
</evidence>
<name>F6VSD5_CIOIN</name>
<dbReference type="InterPro" id="IPR009091">
    <property type="entry name" value="RCC1/BLIP-II"/>
</dbReference>
<dbReference type="PROSITE" id="PS50012">
    <property type="entry name" value="RCC1_3"/>
    <property type="match status" value="5"/>
</dbReference>